<evidence type="ECO:0008006" key="3">
    <source>
        <dbReference type="Google" id="ProtNLM"/>
    </source>
</evidence>
<dbReference type="Proteomes" id="UP001501710">
    <property type="component" value="Unassembled WGS sequence"/>
</dbReference>
<dbReference type="EMBL" id="BAABAS010000005">
    <property type="protein sequence ID" value="GAA4228778.1"/>
    <property type="molecule type" value="Genomic_DNA"/>
</dbReference>
<reference evidence="2" key="1">
    <citation type="journal article" date="2019" name="Int. J. Syst. Evol. Microbiol.">
        <title>The Global Catalogue of Microorganisms (GCM) 10K type strain sequencing project: providing services to taxonomists for standard genome sequencing and annotation.</title>
        <authorList>
            <consortium name="The Broad Institute Genomics Platform"/>
            <consortium name="The Broad Institute Genome Sequencing Center for Infectious Disease"/>
            <person name="Wu L."/>
            <person name="Ma J."/>
        </authorList>
    </citation>
    <scope>NUCLEOTIDE SEQUENCE [LARGE SCALE GENOMIC DNA]</scope>
    <source>
        <strain evidence="2">JCM 17440</strain>
    </source>
</reference>
<name>A0ABP8BX54_9ACTN</name>
<sequence>MAHGDLPDRIGPYRVVDRLGEGGMGTVYAGLDAAGHKVSR</sequence>
<organism evidence="1 2">
    <name type="scientific">Actinomadura meridiana</name>
    <dbReference type="NCBI Taxonomy" id="559626"/>
    <lineage>
        <taxon>Bacteria</taxon>
        <taxon>Bacillati</taxon>
        <taxon>Actinomycetota</taxon>
        <taxon>Actinomycetes</taxon>
        <taxon>Streptosporangiales</taxon>
        <taxon>Thermomonosporaceae</taxon>
        <taxon>Actinomadura</taxon>
    </lineage>
</organism>
<keyword evidence="2" id="KW-1185">Reference proteome</keyword>
<gene>
    <name evidence="1" type="ORF">GCM10022254_19600</name>
</gene>
<comment type="caution">
    <text evidence="1">The sequence shown here is derived from an EMBL/GenBank/DDBJ whole genome shotgun (WGS) entry which is preliminary data.</text>
</comment>
<dbReference type="RefSeq" id="WP_344893263.1">
    <property type="nucleotide sequence ID" value="NZ_BAABAS010000005.1"/>
</dbReference>
<accession>A0ABP8BX54</accession>
<protein>
    <recommendedName>
        <fullName evidence="3">Serine/threonine protein kinase</fullName>
    </recommendedName>
</protein>
<evidence type="ECO:0000313" key="2">
    <source>
        <dbReference type="Proteomes" id="UP001501710"/>
    </source>
</evidence>
<evidence type="ECO:0000313" key="1">
    <source>
        <dbReference type="EMBL" id="GAA4228778.1"/>
    </source>
</evidence>
<dbReference type="Gene3D" id="3.30.200.20">
    <property type="entry name" value="Phosphorylase Kinase, domain 1"/>
    <property type="match status" value="1"/>
</dbReference>
<dbReference type="SUPFAM" id="SSF56112">
    <property type="entry name" value="Protein kinase-like (PK-like)"/>
    <property type="match status" value="1"/>
</dbReference>
<dbReference type="InterPro" id="IPR011009">
    <property type="entry name" value="Kinase-like_dom_sf"/>
</dbReference>
<proteinExistence type="predicted"/>